<dbReference type="Proteomes" id="UP001196843">
    <property type="component" value="Unassembled WGS sequence"/>
</dbReference>
<dbReference type="RefSeq" id="WP_220300055.1">
    <property type="nucleotide sequence ID" value="NZ_JAEUAW010000004.1"/>
</dbReference>
<evidence type="ECO:0008006" key="3">
    <source>
        <dbReference type="Google" id="ProtNLM"/>
    </source>
</evidence>
<comment type="caution">
    <text evidence="1">The sequence shown here is derived from an EMBL/GenBank/DDBJ whole genome shotgun (WGS) entry which is preliminary data.</text>
</comment>
<gene>
    <name evidence="1" type="ORF">JNB62_06495</name>
</gene>
<evidence type="ECO:0000313" key="2">
    <source>
        <dbReference type="Proteomes" id="UP001196843"/>
    </source>
</evidence>
<proteinExistence type="predicted"/>
<protein>
    <recommendedName>
        <fullName evidence="3">DUF4230 domain-containing protein</fullName>
    </recommendedName>
</protein>
<reference evidence="1 2" key="1">
    <citation type="journal article" date="2021" name="MBio">
        <title>Poor Competitiveness of Bradyrhizobium in Pigeon Pea Root Colonization in Indian Soils.</title>
        <authorList>
            <person name="Chalasani D."/>
            <person name="Basu A."/>
            <person name="Pullabhotla S.V.S.R.N."/>
            <person name="Jorrin B."/>
            <person name="Neal A.L."/>
            <person name="Poole P.S."/>
            <person name="Podile A.R."/>
            <person name="Tkacz A."/>
        </authorList>
    </citation>
    <scope>NUCLEOTIDE SEQUENCE [LARGE SCALE GENOMIC DNA]</scope>
    <source>
        <strain evidence="1 2">HU14</strain>
    </source>
</reference>
<keyword evidence="2" id="KW-1185">Reference proteome</keyword>
<sequence>MRFLRKPVPLWSHFATFGIVVLVLGALVAGVGAGLLTPTWLASALGPQTPIRNEQVVTSIEKEEQTVLLSLGVEGISEAEGIPPAILKDFPLLAKARYMVYSMKAQLGVDTVTIEATDDHKFIVTVPEFIWIGQDEFKVGDVFSNDGVLSAFTEQDSESEQVTAIINDEVKQKHLAANQELLRDQTEFYFTKLATSIDPDAELTFVFEE</sequence>
<name>A0ABS7HM14_9MICO</name>
<accession>A0ABS7HM14</accession>
<dbReference type="EMBL" id="JAEUAW010000004">
    <property type="protein sequence ID" value="MBW9093326.1"/>
    <property type="molecule type" value="Genomic_DNA"/>
</dbReference>
<evidence type="ECO:0000313" key="1">
    <source>
        <dbReference type="EMBL" id="MBW9093326.1"/>
    </source>
</evidence>
<organism evidence="1 2">
    <name type="scientific">Microbacterium jejuense</name>
    <dbReference type="NCBI Taxonomy" id="1263637"/>
    <lineage>
        <taxon>Bacteria</taxon>
        <taxon>Bacillati</taxon>
        <taxon>Actinomycetota</taxon>
        <taxon>Actinomycetes</taxon>
        <taxon>Micrococcales</taxon>
        <taxon>Microbacteriaceae</taxon>
        <taxon>Microbacterium</taxon>
    </lineage>
</organism>